<dbReference type="PATRIC" id="fig|1208922.3.peg.134"/>
<feature type="domain" description="PD-(D/E)XK endonuclease-like" evidence="1">
    <location>
        <begin position="606"/>
        <end position="801"/>
    </location>
</feature>
<dbReference type="SUPFAM" id="SSF52540">
    <property type="entry name" value="P-loop containing nucleoside triphosphate hydrolases"/>
    <property type="match status" value="1"/>
</dbReference>
<dbReference type="RefSeq" id="WP_015237856.1">
    <property type="nucleotide sequence ID" value="NC_020285.1"/>
</dbReference>
<dbReference type="Gene3D" id="3.90.320.10">
    <property type="match status" value="1"/>
</dbReference>
<gene>
    <name evidence="2" type="ORF">BCUE_0361</name>
</gene>
<proteinExistence type="predicted"/>
<sequence length="875" mass="101964">MQIEELDLCKIDLESVCSMIPSKSLLLTANKRQANQIMKYLSEYLCFTKETKEVMQVVSLDDWMVRLFEYLSFSQIELPSFFLNKPSMRILWRNILKKDSISKNYSIESNSLSILALDAYEIINNWMIRFPKGFNSLECDRFIHWNRCYKKELNKLNAIDANGIYSIIIRSIEKNRIILPESIVLSGFTEYSPRINKLLKKILSKNTKLYLMSNEVSKSSSNRYLKCNNIIEEWRSAAIWMADSFIKNPSGRYAIVSAQIDKHAEIAYRTLGHILRYYRKEFSITFSISYEKSAIQVPIIHSAFLWLDILVCLSVDSKCNIKNLGETLLSSYSFMGNRLFEPFSILEIKLRDKIGTCIDIIEISELLKDCNLGIDFLTALSIWPKGDSLLMISRWIKIIRKSLFFICFSRYVFSDEAVNRALELFDSLLNEFNVFSGFFGNISADRVISLFKSFVEFNRFYQYENSHKNIEVLDLLEVGSRSWDAIWIIGFNDGVLPGLVYSNPFLPKDIAHKFPIPHSSREYEYDWSYSIYKSVNKCAKEFIVSYSSNENGVVMEPSPFIDDSYQELNIMDYRSLEEKVPMEYINDSKGPRLLPSESVINGANVLELQSRNPLWAFAKYRLGIKSLEPYYKDKNTLYKRGRFLHRVLELFWLDVRCYSKLIDLSDDAIESLLLKYIEDALSINLYFDQEFIRQLESERALKLLINWINIEKGRLPFLVNNVEDNISWKYKSLVFNMRLDRIDLFKDKAIIIDYKTGRNILNIDLDWDNRQRPINLQLALYHMAFSQINSVDVLSLVIVSLRANGILMSGISSEDFGLPGIRVCSDFDSKIRDLFSKVLMLADEYAEGVSTNFVVKEDDIKFCDITPFLRINFNK</sequence>
<dbReference type="Proteomes" id="UP000011563">
    <property type="component" value="Chromosome"/>
</dbReference>
<keyword evidence="3" id="KW-1185">Reference proteome</keyword>
<protein>
    <submittedName>
        <fullName evidence="2">Putative DNA repair protein</fullName>
    </submittedName>
</protein>
<organism evidence="2 3">
    <name type="scientific">Candidatus Kinetoplastidibacterium blastocrithidiae TCC012E</name>
    <dbReference type="NCBI Taxonomy" id="1208922"/>
    <lineage>
        <taxon>Bacteria</taxon>
        <taxon>Pseudomonadati</taxon>
        <taxon>Pseudomonadota</taxon>
        <taxon>Betaproteobacteria</taxon>
        <taxon>Candidatus Kinetoplastidibacterium</taxon>
    </lineage>
</organism>
<evidence type="ECO:0000313" key="2">
    <source>
        <dbReference type="EMBL" id="AGF49582.1"/>
    </source>
</evidence>
<dbReference type="KEGG" id="kbt:BCUE_0361"/>
<name>M1LVK1_9PROT</name>
<dbReference type="Pfam" id="PF12705">
    <property type="entry name" value="PDDEXK_1"/>
    <property type="match status" value="1"/>
</dbReference>
<dbReference type="InterPro" id="IPR038726">
    <property type="entry name" value="PDDEXK_AddAB-type"/>
</dbReference>
<evidence type="ECO:0000259" key="1">
    <source>
        <dbReference type="Pfam" id="PF12705"/>
    </source>
</evidence>
<dbReference type="AlphaFoldDB" id="M1LVK1"/>
<dbReference type="InterPro" id="IPR027417">
    <property type="entry name" value="P-loop_NTPase"/>
</dbReference>
<dbReference type="InterPro" id="IPR011604">
    <property type="entry name" value="PDDEXK-like_dom_sf"/>
</dbReference>
<accession>M1LVK1</accession>
<dbReference type="HOGENOM" id="CLU_014693_0_0_4"/>
<dbReference type="NCBIfam" id="TIGR03623">
    <property type="entry name" value="probable DNA repair protein"/>
    <property type="match status" value="1"/>
</dbReference>
<evidence type="ECO:0000313" key="3">
    <source>
        <dbReference type="Proteomes" id="UP000011563"/>
    </source>
</evidence>
<dbReference type="EMBL" id="CP003807">
    <property type="protein sequence ID" value="AGF49582.1"/>
    <property type="molecule type" value="Genomic_DNA"/>
</dbReference>
<dbReference type="InterPro" id="IPR019925">
    <property type="entry name" value="DNA_repair_protein_predicted"/>
</dbReference>
<reference evidence="2 3" key="1">
    <citation type="journal article" date="2013" name="Genome Biol. Evol.">
        <title>Genome evolution and phylogenomic analysis of candidatus kinetoplastibacterium, the betaproteobacterial endosymbionts of strigomonas and angomonas.</title>
        <authorList>
            <person name="Alves J.M."/>
            <person name="Serrano M.G."/>
            <person name="Maia da Silva F."/>
            <person name="Voegtly L.J."/>
            <person name="Matveyev A.V."/>
            <person name="Teixeira M.M."/>
            <person name="Camargo E.P."/>
            <person name="Buck G.A."/>
        </authorList>
    </citation>
    <scope>NUCLEOTIDE SEQUENCE [LARGE SCALE GENOMIC DNA]</scope>
    <source>
        <strain evidence="2 3">TCC012E</strain>
    </source>
</reference>